<comment type="caution">
    <text evidence="2">The sequence shown here is derived from an EMBL/GenBank/DDBJ whole genome shotgun (WGS) entry which is preliminary data.</text>
</comment>
<reference evidence="2 3" key="1">
    <citation type="journal article" date="2019" name="New Phytol.">
        <title>Comparative genomics reveals unique wood-decay strategies and fruiting body development in the Schizophyllaceae.</title>
        <authorList>
            <person name="Almasi E."/>
            <person name="Sahu N."/>
            <person name="Krizsan K."/>
            <person name="Balint B."/>
            <person name="Kovacs G.M."/>
            <person name="Kiss B."/>
            <person name="Cseklye J."/>
            <person name="Drula E."/>
            <person name="Henrissat B."/>
            <person name="Nagy I."/>
            <person name="Chovatia M."/>
            <person name="Adam C."/>
            <person name="LaButti K."/>
            <person name="Lipzen A."/>
            <person name="Riley R."/>
            <person name="Grigoriev I.V."/>
            <person name="Nagy L.G."/>
        </authorList>
    </citation>
    <scope>NUCLEOTIDE SEQUENCE [LARGE SCALE GENOMIC DNA]</scope>
    <source>
        <strain evidence="2 3">NL-1724</strain>
    </source>
</reference>
<dbReference type="AlphaFoldDB" id="A0A550CQW2"/>
<sequence length="370" mass="39551">MGGTAKDEGTGDEENVVLDVVGSSDASPRRRVCRAHVVPVAAMSSGTLSTRAHADMAQRSFAASRTLHEDDRGTGALSATITLRLLSVIWTPDLPRGRAWGCGSTKKFRLRRRVDIVGQGRPSGAAEGRTHSDGATRRRRLTACFGFGWRVSATGRRAAPLFSLALGGGGPGDDAGSRGVARRGARGMRARPEAAHRRHSPRLGWWDFADGVGGRDRAAGGRAYGRRVAPPSSRIRVGGYLLWGEIPVPRDEGDCAAGGRASGRRVAPPSNWRFRIAGRCRRGVAGDEYIDCRPASEAMSICIDVPRATCSAPHVVQVRFETCSTSPTLPSQAERYALETLSTTSRRTPYNLSSCLLLSGGLYRRLSAGT</sequence>
<feature type="compositionally biased region" description="Basic residues" evidence="1">
    <location>
        <begin position="180"/>
        <end position="189"/>
    </location>
</feature>
<name>A0A550CQW2_9AGAR</name>
<evidence type="ECO:0000313" key="3">
    <source>
        <dbReference type="Proteomes" id="UP000320762"/>
    </source>
</evidence>
<organism evidence="2 3">
    <name type="scientific">Schizophyllum amplum</name>
    <dbReference type="NCBI Taxonomy" id="97359"/>
    <lineage>
        <taxon>Eukaryota</taxon>
        <taxon>Fungi</taxon>
        <taxon>Dikarya</taxon>
        <taxon>Basidiomycota</taxon>
        <taxon>Agaricomycotina</taxon>
        <taxon>Agaricomycetes</taxon>
        <taxon>Agaricomycetidae</taxon>
        <taxon>Agaricales</taxon>
        <taxon>Schizophyllaceae</taxon>
        <taxon>Schizophyllum</taxon>
    </lineage>
</organism>
<evidence type="ECO:0000313" key="2">
    <source>
        <dbReference type="EMBL" id="TRM67186.1"/>
    </source>
</evidence>
<dbReference type="Proteomes" id="UP000320762">
    <property type="component" value="Unassembled WGS sequence"/>
</dbReference>
<feature type="region of interest" description="Disordered" evidence="1">
    <location>
        <begin position="170"/>
        <end position="196"/>
    </location>
</feature>
<evidence type="ECO:0000256" key="1">
    <source>
        <dbReference type="SAM" id="MobiDB-lite"/>
    </source>
</evidence>
<proteinExistence type="predicted"/>
<accession>A0A550CQW2</accession>
<keyword evidence="3" id="KW-1185">Reference proteome</keyword>
<gene>
    <name evidence="2" type="ORF">BD626DRAFT_566218</name>
</gene>
<protein>
    <submittedName>
        <fullName evidence="2">Uncharacterized protein</fullName>
    </submittedName>
</protein>
<dbReference type="EMBL" id="VDMD01000003">
    <property type="protein sequence ID" value="TRM67186.1"/>
    <property type="molecule type" value="Genomic_DNA"/>
</dbReference>